<sequence length="234" mass="27694">MNDYIRDFQDRVEEVEKYFDFVKKIDSIETHKQEILQLPNGQTHFIDSPLQKILRTNCFLMLYNLVESSIRNGIIAIYDAIHDESLSYKSVNSNIKEIWLTYKFDNLTQSSVSKKTVTESLTKVIDDVINEEPIFFDKEKLPISGNLDREHIQKLRDQYKFYGRLRNDNDRLSYIMGQIKKMRNDIAHGNISFTKATKDITINTLIEFKDESIKYLEDILSNIDEFIVRKKYLI</sequence>
<dbReference type="KEGG" id="dli:dnl_21670"/>
<organism evidence="2 3">
    <name type="scientific">Desulfonema limicola</name>
    <dbReference type="NCBI Taxonomy" id="45656"/>
    <lineage>
        <taxon>Bacteria</taxon>
        <taxon>Pseudomonadati</taxon>
        <taxon>Thermodesulfobacteriota</taxon>
        <taxon>Desulfobacteria</taxon>
        <taxon>Desulfobacterales</taxon>
        <taxon>Desulfococcaceae</taxon>
        <taxon>Desulfonema</taxon>
    </lineage>
</organism>
<dbReference type="EMBL" id="CP061799">
    <property type="protein sequence ID" value="QTA79885.1"/>
    <property type="molecule type" value="Genomic_DNA"/>
</dbReference>
<dbReference type="Pfam" id="PF18737">
    <property type="entry name" value="HEPN_MAE_28990"/>
    <property type="match status" value="1"/>
</dbReference>
<gene>
    <name evidence="2" type="ORF">dnl_21670</name>
</gene>
<proteinExistence type="predicted"/>
<dbReference type="InterPro" id="IPR040788">
    <property type="entry name" value="HEPN_MAE_28990"/>
</dbReference>
<evidence type="ECO:0000259" key="1">
    <source>
        <dbReference type="Pfam" id="PF18737"/>
    </source>
</evidence>
<reference evidence="2" key="1">
    <citation type="journal article" date="2021" name="Microb. Physiol.">
        <title>Proteogenomic Insights into the Physiology of Marine, Sulfate-Reducing, Filamentous Desulfonema limicola and Desulfonema magnum.</title>
        <authorList>
            <person name="Schnaars V."/>
            <person name="Wohlbrand L."/>
            <person name="Scheve S."/>
            <person name="Hinrichs C."/>
            <person name="Reinhardt R."/>
            <person name="Rabus R."/>
        </authorList>
    </citation>
    <scope>NUCLEOTIDE SEQUENCE</scope>
    <source>
        <strain evidence="2">5ac10</strain>
    </source>
</reference>
<dbReference type="Proteomes" id="UP000663720">
    <property type="component" value="Chromosome"/>
</dbReference>
<dbReference type="RefSeq" id="WP_207691586.1">
    <property type="nucleotide sequence ID" value="NZ_CP061799.1"/>
</dbReference>
<protein>
    <recommendedName>
        <fullName evidence="1">MAE-28990/MAE-18760-like HEPN domain-containing protein</fullName>
    </recommendedName>
</protein>
<evidence type="ECO:0000313" key="2">
    <source>
        <dbReference type="EMBL" id="QTA79885.1"/>
    </source>
</evidence>
<keyword evidence="3" id="KW-1185">Reference proteome</keyword>
<evidence type="ECO:0000313" key="3">
    <source>
        <dbReference type="Proteomes" id="UP000663720"/>
    </source>
</evidence>
<name>A0A975B6T7_9BACT</name>
<feature type="domain" description="MAE-28990/MAE-18760-like HEPN" evidence="1">
    <location>
        <begin position="5"/>
        <end position="232"/>
    </location>
</feature>
<accession>A0A975B6T7</accession>
<dbReference type="AlphaFoldDB" id="A0A975B6T7"/>